<evidence type="ECO:0000313" key="1">
    <source>
        <dbReference type="EMBL" id="CAH1054010.1"/>
    </source>
</evidence>
<comment type="caution">
    <text evidence="1">The sequence shown here is derived from an EMBL/GenBank/DDBJ whole genome shotgun (WGS) entry which is preliminary data.</text>
</comment>
<keyword evidence="2" id="KW-1185">Reference proteome</keyword>
<organism evidence="1 2">
    <name type="scientific">Paenibacillus pseudetheri</name>
    <dbReference type="NCBI Taxonomy" id="2897682"/>
    <lineage>
        <taxon>Bacteria</taxon>
        <taxon>Bacillati</taxon>
        <taxon>Bacillota</taxon>
        <taxon>Bacilli</taxon>
        <taxon>Bacillales</taxon>
        <taxon>Paenibacillaceae</taxon>
        <taxon>Paenibacillus</taxon>
    </lineage>
</organism>
<dbReference type="Proteomes" id="UP000838749">
    <property type="component" value="Unassembled WGS sequence"/>
</dbReference>
<gene>
    <name evidence="1" type="ORF">PAECIP111894_00155</name>
</gene>
<sequence>MVGSQNQAEICIPHRKKVLTPSPATFKPTGQEGEHEGVNHTEFELLDGDGVRISLKAGAATYIKKNGVNLTPDDQETLWFSDNNAAGQYSFEVKTTAGTVYTAVLDWVPTV</sequence>
<reference evidence="1" key="1">
    <citation type="submission" date="2021-12" db="EMBL/GenBank/DDBJ databases">
        <authorList>
            <person name="Criscuolo A."/>
        </authorList>
    </citation>
    <scope>NUCLEOTIDE SEQUENCE</scope>
    <source>
        <strain evidence="1">CIP111894</strain>
    </source>
</reference>
<dbReference type="RefSeq" id="WP_234529997.1">
    <property type="nucleotide sequence ID" value="NZ_CAKMAB010000001.1"/>
</dbReference>
<dbReference type="EMBL" id="CAKMAB010000001">
    <property type="protein sequence ID" value="CAH1054010.1"/>
    <property type="molecule type" value="Genomic_DNA"/>
</dbReference>
<name>A0ABM9B776_9BACL</name>
<protein>
    <submittedName>
        <fullName evidence="1">Uncharacterized protein</fullName>
    </submittedName>
</protein>
<proteinExistence type="predicted"/>
<evidence type="ECO:0000313" key="2">
    <source>
        <dbReference type="Proteomes" id="UP000838749"/>
    </source>
</evidence>
<accession>A0ABM9B776</accession>